<dbReference type="AlphaFoldDB" id="A0A4R1G9R1"/>
<keyword evidence="1" id="KW-0812">Transmembrane</keyword>
<dbReference type="Proteomes" id="UP000295777">
    <property type="component" value="Unassembled WGS sequence"/>
</dbReference>
<feature type="signal peptide" evidence="2">
    <location>
        <begin position="1"/>
        <end position="19"/>
    </location>
</feature>
<dbReference type="RefSeq" id="WP_132526586.1">
    <property type="nucleotide sequence ID" value="NZ_SMFV01000003.1"/>
</dbReference>
<gene>
    <name evidence="3" type="ORF">CLV27_1097</name>
</gene>
<accession>A0A4R1G9R1</accession>
<dbReference type="EMBL" id="SMFV01000003">
    <property type="protein sequence ID" value="TCK04664.1"/>
    <property type="molecule type" value="Genomic_DNA"/>
</dbReference>
<keyword evidence="1" id="KW-1133">Transmembrane helix</keyword>
<sequence>MRVVLLLLFLLIVPLSAFAHKISAFVDFEGDKVTVFSYFNDGAPVKGGKVEVYDKKTGELLLTGKTDENGEFSFKLENPKSIKVVVTGELGHKAVSELNLSSGVETEKVESKTVKEEKAGEFQKVNEELLRKIVREEIEKQVKPIKVELSEIRKELSGTSTKDVFAGFGWILGIFGAVSLVLSRRRDGE</sequence>
<comment type="caution">
    <text evidence="3">The sequence shown here is derived from an EMBL/GenBank/DDBJ whole genome shotgun (WGS) entry which is preliminary data.</text>
</comment>
<dbReference type="SUPFAM" id="SSF49478">
    <property type="entry name" value="Cna protein B-type domain"/>
    <property type="match status" value="1"/>
</dbReference>
<name>A0A4R1G9R1_9BACT</name>
<keyword evidence="4" id="KW-1185">Reference proteome</keyword>
<keyword evidence="1" id="KW-0472">Membrane</keyword>
<dbReference type="OrthoDB" id="9795418at2"/>
<organism evidence="3 4">
    <name type="scientific">Phorcysia thermohydrogeniphila</name>
    <dbReference type="NCBI Taxonomy" id="936138"/>
    <lineage>
        <taxon>Bacteria</taxon>
        <taxon>Pseudomonadati</taxon>
        <taxon>Aquificota</taxon>
        <taxon>Aquificia</taxon>
        <taxon>Desulfurobacteriales</taxon>
        <taxon>Desulfurobacteriaceae</taxon>
        <taxon>Phorcysia</taxon>
    </lineage>
</organism>
<keyword evidence="2" id="KW-0732">Signal</keyword>
<evidence type="ECO:0000313" key="4">
    <source>
        <dbReference type="Proteomes" id="UP000295777"/>
    </source>
</evidence>
<evidence type="ECO:0000256" key="1">
    <source>
        <dbReference type="SAM" id="Phobius"/>
    </source>
</evidence>
<reference evidence="3 4" key="1">
    <citation type="submission" date="2019-03" db="EMBL/GenBank/DDBJ databases">
        <title>Genomic Encyclopedia of Archaeal and Bacterial Type Strains, Phase II (KMG-II): from individual species to whole genera.</title>
        <authorList>
            <person name="Goeker M."/>
        </authorList>
    </citation>
    <scope>NUCLEOTIDE SEQUENCE [LARGE SCALE GENOMIC DNA]</scope>
    <source>
        <strain evidence="3 4">DSM 24425</strain>
    </source>
</reference>
<feature type="chain" id="PRO_5020953857" evidence="2">
    <location>
        <begin position="20"/>
        <end position="189"/>
    </location>
</feature>
<feature type="transmembrane region" description="Helical" evidence="1">
    <location>
        <begin position="164"/>
        <end position="183"/>
    </location>
</feature>
<evidence type="ECO:0000256" key="2">
    <source>
        <dbReference type="SAM" id="SignalP"/>
    </source>
</evidence>
<protein>
    <submittedName>
        <fullName evidence="3">Nickel transport protein</fullName>
    </submittedName>
</protein>
<evidence type="ECO:0000313" key="3">
    <source>
        <dbReference type="EMBL" id="TCK04664.1"/>
    </source>
</evidence>
<proteinExistence type="predicted"/>